<gene>
    <name evidence="2" type="ORF">HMPREF0446_00792</name>
</gene>
<keyword evidence="1" id="KW-0472">Membrane</keyword>
<comment type="caution">
    <text evidence="2">The sequence shown here is derived from an EMBL/GenBank/DDBJ whole genome shotgun (WGS) entry which is preliminary data.</text>
</comment>
<organism evidence="2 3">
    <name type="scientific">Granulicatella elegans ATCC 700633</name>
    <dbReference type="NCBI Taxonomy" id="626369"/>
    <lineage>
        <taxon>Bacteria</taxon>
        <taxon>Bacillati</taxon>
        <taxon>Bacillota</taxon>
        <taxon>Bacilli</taxon>
        <taxon>Lactobacillales</taxon>
        <taxon>Carnobacteriaceae</taxon>
        <taxon>Granulicatella</taxon>
    </lineage>
</organism>
<reference evidence="2" key="2">
    <citation type="submission" date="2011-10" db="EMBL/GenBank/DDBJ databases">
        <title>The Genome Sequence of Granulicatella elegans ATCC 700633.</title>
        <authorList>
            <consortium name="The Broad Institute Genome Sequencing Platform"/>
            <consortium name="The Broad Institute Genome Sequencing Center for Infectious Disease"/>
            <person name="Earl A."/>
            <person name="Ward D."/>
            <person name="Feldgarden M."/>
            <person name="Gevers D."/>
            <person name="Sibley C.D."/>
            <person name="Field T.R."/>
            <person name="Grinwis M."/>
            <person name="Eshaghurshan C.S."/>
            <person name="Surette M.G."/>
            <person name="Young S.K."/>
            <person name="Zeng Q."/>
            <person name="Gargeya S."/>
            <person name="Fitzgerald M."/>
            <person name="Haas B."/>
            <person name="Abouelleil A."/>
            <person name="Alvarado L."/>
            <person name="Arachchi H.M."/>
            <person name="Berlin A."/>
            <person name="Brown A."/>
            <person name="Chapman S.B."/>
            <person name="Chen Z."/>
            <person name="Dunbar C."/>
            <person name="Freedman E."/>
            <person name="Gearin G."/>
            <person name="Goldberg J."/>
            <person name="Griggs A."/>
            <person name="Gujja S."/>
            <person name="Heiman D."/>
            <person name="Howarth C."/>
            <person name="Larson L."/>
            <person name="Lui A."/>
            <person name="MacDonald P.J.P."/>
            <person name="Montmayeur A."/>
            <person name="Murphy C."/>
            <person name="Neiman D."/>
            <person name="Pearson M."/>
            <person name="Priest M."/>
            <person name="Roberts A."/>
            <person name="Saif S."/>
            <person name="Shea T."/>
            <person name="Shenoy N."/>
            <person name="Sisk P."/>
            <person name="Stolte C."/>
            <person name="Sykes S."/>
            <person name="Wortman J."/>
            <person name="Nusbaum C."/>
            <person name="Birren B."/>
        </authorList>
    </citation>
    <scope>NUCLEOTIDE SEQUENCE [LARGE SCALE GENOMIC DNA]</scope>
    <source>
        <strain evidence="2">ATCC 700633</strain>
    </source>
</reference>
<dbReference type="Pfam" id="PF06691">
    <property type="entry name" value="DUF1189"/>
    <property type="match status" value="1"/>
</dbReference>
<sequence length="262" mass="30292">MTIKEFLRIAIFNPTQLWKIIVKPMKSSKRVFFLLTLILMLPGMIQMAGLFHSLGQDLVEISQQIPEFEVKNQQLITQEKNKGFVYKTDSLIFVFDESGKTTSEDLLNETSSTVPVFALLKDGFYLETNINHQKIELSQLENMNKSFFKDIASTFQKNIWLSLLIIFIMYFLFNTVYLFIILWIVSFLVKVIAVLFMKVFIRFPKPIGWQVVLGAAVLPVLIYTVIDLLGIHFIGPGEFIFLATSFNWVLGIREFLKNNRPS</sequence>
<keyword evidence="1" id="KW-0812">Transmembrane</keyword>
<evidence type="ECO:0000313" key="2">
    <source>
        <dbReference type="EMBL" id="EEW93910.1"/>
    </source>
</evidence>
<dbReference type="InterPro" id="IPR009574">
    <property type="entry name" value="DUF1189"/>
</dbReference>
<protein>
    <recommendedName>
        <fullName evidence="4">DUF1189 domain-containing protein</fullName>
    </recommendedName>
</protein>
<feature type="transmembrane region" description="Helical" evidence="1">
    <location>
        <begin position="239"/>
        <end position="256"/>
    </location>
</feature>
<name>D0BLF7_9LACT</name>
<proteinExistence type="predicted"/>
<dbReference type="Proteomes" id="UP000002939">
    <property type="component" value="Unassembled WGS sequence"/>
</dbReference>
<dbReference type="eggNOG" id="COG5521">
    <property type="taxonomic scope" value="Bacteria"/>
</dbReference>
<evidence type="ECO:0000256" key="1">
    <source>
        <dbReference type="SAM" id="Phobius"/>
    </source>
</evidence>
<reference evidence="2" key="1">
    <citation type="submission" date="2009-09" db="EMBL/GenBank/DDBJ databases">
        <authorList>
            <consortium name="The Broad Institute Genome Sequencing Platform"/>
            <person name="Ward D."/>
            <person name="Feldgarden M."/>
            <person name="Earl A."/>
            <person name="Young S.K."/>
            <person name="Zeng Q."/>
            <person name="Koehrsen M."/>
            <person name="Alvarado L."/>
            <person name="Berlin A."/>
            <person name="Bochicchio J."/>
            <person name="Borenstein D."/>
            <person name="Chapman S.B."/>
            <person name="Chen Z."/>
            <person name="Engels R."/>
            <person name="Freedman E."/>
            <person name="Gellesch M."/>
            <person name="Goldberg J."/>
            <person name="Griggs A."/>
            <person name="Gujja S."/>
            <person name="Heilman E."/>
            <person name="Heiman D."/>
            <person name="Hepburn T."/>
            <person name="Howarth C."/>
            <person name="Jen D."/>
            <person name="Larson L."/>
            <person name="Lewis B."/>
            <person name="Mehta T."/>
            <person name="Park D."/>
            <person name="Pearson M."/>
            <person name="Roberts A."/>
            <person name="Saif S."/>
            <person name="Shea T."/>
            <person name="Shenoy N."/>
            <person name="Sisk P."/>
            <person name="Stolte C."/>
            <person name="Sykes S."/>
            <person name="Thomson T."/>
            <person name="Walk T."/>
            <person name="White J."/>
            <person name="Yandava C."/>
            <person name="Sibley C.D."/>
            <person name="Field T.R."/>
            <person name="Grinwis M."/>
            <person name="Eshaghurshan C.S."/>
            <person name="Surette M.G."/>
            <person name="Haas B."/>
            <person name="Nusbaum C."/>
            <person name="Birren B."/>
        </authorList>
    </citation>
    <scope>NUCLEOTIDE SEQUENCE [LARGE SCALE GENOMIC DNA]</scope>
    <source>
        <strain evidence="2">ATCC 700633</strain>
    </source>
</reference>
<feature type="transmembrane region" description="Helical" evidence="1">
    <location>
        <begin position="212"/>
        <end position="233"/>
    </location>
</feature>
<dbReference type="OrthoDB" id="2134424at2"/>
<dbReference type="AlphaFoldDB" id="D0BLF7"/>
<feature type="transmembrane region" description="Helical" evidence="1">
    <location>
        <begin position="31"/>
        <end position="51"/>
    </location>
</feature>
<accession>D0BLF7</accession>
<dbReference type="HOGENOM" id="CLU_1052765_0_0_9"/>
<dbReference type="STRING" id="626369.HMPREF0446_00792"/>
<keyword evidence="1" id="KW-1133">Transmembrane helix</keyword>
<evidence type="ECO:0008006" key="4">
    <source>
        <dbReference type="Google" id="ProtNLM"/>
    </source>
</evidence>
<keyword evidence="3" id="KW-1185">Reference proteome</keyword>
<dbReference type="RefSeq" id="WP_006703065.1">
    <property type="nucleotide sequence ID" value="NZ_KI391971.1"/>
</dbReference>
<dbReference type="EMBL" id="ACRF02000007">
    <property type="protein sequence ID" value="EEW93910.1"/>
    <property type="molecule type" value="Genomic_DNA"/>
</dbReference>
<evidence type="ECO:0000313" key="3">
    <source>
        <dbReference type="Proteomes" id="UP000002939"/>
    </source>
</evidence>